<organism evidence="3 4">
    <name type="scientific">Ephemerocybe angulata</name>
    <dbReference type="NCBI Taxonomy" id="980116"/>
    <lineage>
        <taxon>Eukaryota</taxon>
        <taxon>Fungi</taxon>
        <taxon>Dikarya</taxon>
        <taxon>Basidiomycota</taxon>
        <taxon>Agaricomycotina</taxon>
        <taxon>Agaricomycetes</taxon>
        <taxon>Agaricomycetidae</taxon>
        <taxon>Agaricales</taxon>
        <taxon>Agaricineae</taxon>
        <taxon>Psathyrellaceae</taxon>
        <taxon>Ephemerocybe</taxon>
    </lineage>
</organism>
<keyword evidence="4" id="KW-1185">Reference proteome</keyword>
<accession>A0A8H6HRS0</accession>
<sequence>MDSEMNERQIHSPLTETVLRGVVHLPEASPSNQIEIMIISSDVDVTSTNLKKRRKGASDLPFRGMISHVPDRVGWIHQGFTQDSPLAIMGAHWPGHTRQGKTIVHGRTKAAVACMERANDQLEDTELDRDLDEVETKAGTLHTSQNPEIRGERRKIVGTNERKKHGERTSQGSIERERKALPQRTKTPTKKKGATRGHIRHTHKPERRRIPPSATPACETPEVTTWGPSNLHATPTGRASQWTNRLSNTIRHKSRVHGTHSSSERGSRSIERDALRAEIRLQETTNGRTRERMASEGRRNEKKCRPNDLINEDLINERTHPYRNKTKQKGGMVRTPETHKPERRRILAVRTTSNRDSPDGRCAKLSLGAFPQEERRKDDIGRTQEGLVVQESLRGKAGLPHDEPTPPHPSIHPSRRPTLDHIVARPLPCGTLAVASYRRKANRGAIEGRVEEGGDSQDRSRTKEGRGVLETKLDGYHKPVSSVQRSYRRKMESEVVEGRAEDVESSTKTVNPRMEPERRRIACRILGVIRSRGVSANGAEHALWRELAGGWWWSRTRDGGSWKEGMEAAIDRLIDTHPHVSGRFHDRRVVSTHLPLFLTPPSLFPPDRPLWVDGRTTGWIEMENTQEAEWLDVSSGGRQSSVDTALRHLHPPLPRRHDIRLARHQPGHDAAQVRGGEPAETVRNVPLFVLTRKTPNDSVARHAATPGVSFAIGAVRRDPPPLGLVRLPGSFVAPFSFVGVVFLLCMGVEVLVMYSFARHFFFFLRSSGVRPFVRSFTPTTVPSPTARPVRQLHTTFGTGVAVCWMGRPSYILRPSCGEHAPRALRATR</sequence>
<feature type="region of interest" description="Disordered" evidence="1">
    <location>
        <begin position="252"/>
        <end position="271"/>
    </location>
</feature>
<evidence type="ECO:0000313" key="3">
    <source>
        <dbReference type="EMBL" id="KAF6750683.1"/>
    </source>
</evidence>
<feature type="compositionally biased region" description="Basic residues" evidence="1">
    <location>
        <begin position="187"/>
        <end position="207"/>
    </location>
</feature>
<feature type="region of interest" description="Disordered" evidence="1">
    <location>
        <begin position="446"/>
        <end position="467"/>
    </location>
</feature>
<feature type="compositionally biased region" description="Basic and acidic residues" evidence="1">
    <location>
        <begin position="262"/>
        <end position="271"/>
    </location>
</feature>
<feature type="compositionally biased region" description="Polar residues" evidence="1">
    <location>
        <begin position="222"/>
        <end position="240"/>
    </location>
</feature>
<dbReference type="Proteomes" id="UP000521943">
    <property type="component" value="Unassembled WGS sequence"/>
</dbReference>
<reference evidence="3 4" key="1">
    <citation type="submission" date="2020-07" db="EMBL/GenBank/DDBJ databases">
        <title>Comparative genomics of pyrophilous fungi reveals a link between fire events and developmental genes.</title>
        <authorList>
            <consortium name="DOE Joint Genome Institute"/>
            <person name="Steindorff A.S."/>
            <person name="Carver A."/>
            <person name="Calhoun S."/>
            <person name="Stillman K."/>
            <person name="Liu H."/>
            <person name="Lipzen A."/>
            <person name="Pangilinan J."/>
            <person name="Labutti K."/>
            <person name="Bruns T.D."/>
            <person name="Grigoriev I.V."/>
        </authorList>
    </citation>
    <scope>NUCLEOTIDE SEQUENCE [LARGE SCALE GENOMIC DNA]</scope>
    <source>
        <strain evidence="3 4">CBS 144469</strain>
    </source>
</reference>
<comment type="caution">
    <text evidence="3">The sequence shown here is derived from an EMBL/GenBank/DDBJ whole genome shotgun (WGS) entry which is preliminary data.</text>
</comment>
<proteinExistence type="predicted"/>
<dbReference type="EMBL" id="JACGCI010000055">
    <property type="protein sequence ID" value="KAF6750683.1"/>
    <property type="molecule type" value="Genomic_DNA"/>
</dbReference>
<keyword evidence="2" id="KW-0472">Membrane</keyword>
<evidence type="ECO:0000256" key="2">
    <source>
        <dbReference type="SAM" id="Phobius"/>
    </source>
</evidence>
<evidence type="ECO:0000313" key="4">
    <source>
        <dbReference type="Proteomes" id="UP000521943"/>
    </source>
</evidence>
<feature type="region of interest" description="Disordered" evidence="1">
    <location>
        <begin position="145"/>
        <end position="240"/>
    </location>
</feature>
<gene>
    <name evidence="3" type="ORF">DFP72DRAFT_1048233</name>
</gene>
<feature type="transmembrane region" description="Helical" evidence="2">
    <location>
        <begin position="731"/>
        <end position="757"/>
    </location>
</feature>
<feature type="region of interest" description="Disordered" evidence="1">
    <location>
        <begin position="394"/>
        <end position="416"/>
    </location>
</feature>
<keyword evidence="2" id="KW-1133">Transmembrane helix</keyword>
<name>A0A8H6HRS0_9AGAR</name>
<protein>
    <submittedName>
        <fullName evidence="3">Uncharacterized protein</fullName>
    </submittedName>
</protein>
<keyword evidence="2" id="KW-0812">Transmembrane</keyword>
<evidence type="ECO:0000256" key="1">
    <source>
        <dbReference type="SAM" id="MobiDB-lite"/>
    </source>
</evidence>
<dbReference type="AlphaFoldDB" id="A0A8H6HRS0"/>